<keyword evidence="3" id="KW-0479">Metal-binding</keyword>
<dbReference type="PANTHER" id="PTHR31225">
    <property type="entry name" value="OS04G0344100 PROTEIN-RELATED"/>
    <property type="match status" value="1"/>
</dbReference>
<comment type="cofactor">
    <cofactor evidence="1">
        <name>Mn(2+)</name>
        <dbReference type="ChEBI" id="CHEBI:29035"/>
    </cofactor>
</comment>
<dbReference type="GO" id="GO:0000287">
    <property type="term" value="F:magnesium ion binding"/>
    <property type="evidence" value="ECO:0007669"/>
    <property type="project" value="InterPro"/>
</dbReference>
<feature type="domain" description="Terpene synthase metal-binding" evidence="5">
    <location>
        <begin position="247"/>
        <end position="484"/>
    </location>
</feature>
<keyword evidence="8" id="KW-1185">Reference proteome</keyword>
<dbReference type="InterPro" id="IPR050148">
    <property type="entry name" value="Terpene_synthase-like"/>
</dbReference>
<feature type="domain" description="Terpene synthase N-terminal" evidence="4">
    <location>
        <begin position="17"/>
        <end position="190"/>
    </location>
</feature>
<evidence type="ECO:0000313" key="6">
    <source>
        <dbReference type="EMBL" id="KAG8064348.1"/>
    </source>
</evidence>
<dbReference type="InterPro" id="IPR034741">
    <property type="entry name" value="Terpene_cyclase-like_1_C"/>
</dbReference>
<dbReference type="PANTHER" id="PTHR31225:SF92">
    <property type="entry name" value="OS04G0345400 PROTEIN"/>
    <property type="match status" value="1"/>
</dbReference>
<evidence type="ECO:0000256" key="2">
    <source>
        <dbReference type="ARBA" id="ARBA00001946"/>
    </source>
</evidence>
<dbReference type="InterPro" id="IPR005630">
    <property type="entry name" value="Terpene_synthase_metal-bd"/>
</dbReference>
<accession>A0A8J5VYF4</accession>
<evidence type="ECO:0000259" key="5">
    <source>
        <dbReference type="Pfam" id="PF03936"/>
    </source>
</evidence>
<dbReference type="InterPro" id="IPR044814">
    <property type="entry name" value="Terpene_cyclase_plant_C1"/>
</dbReference>
<evidence type="ECO:0000256" key="1">
    <source>
        <dbReference type="ARBA" id="ARBA00001936"/>
    </source>
</evidence>
<comment type="caution">
    <text evidence="7">The sequence shown here is derived from an EMBL/GenBank/DDBJ whole genome shotgun (WGS) entry which is preliminary data.</text>
</comment>
<dbReference type="AlphaFoldDB" id="A0A8J5VYF4"/>
<dbReference type="GO" id="GO:0010333">
    <property type="term" value="F:terpene synthase activity"/>
    <property type="evidence" value="ECO:0007669"/>
    <property type="project" value="InterPro"/>
</dbReference>
<dbReference type="EMBL" id="JAAALK010000285">
    <property type="protein sequence ID" value="KAG8064348.1"/>
    <property type="molecule type" value="Genomic_DNA"/>
</dbReference>
<evidence type="ECO:0000313" key="8">
    <source>
        <dbReference type="Proteomes" id="UP000729402"/>
    </source>
</evidence>
<evidence type="ECO:0000256" key="3">
    <source>
        <dbReference type="ARBA" id="ARBA00022723"/>
    </source>
</evidence>
<dbReference type="Proteomes" id="UP000729402">
    <property type="component" value="Unassembled WGS sequence"/>
</dbReference>
<evidence type="ECO:0000313" key="7">
    <source>
        <dbReference type="EMBL" id="KAG8064354.1"/>
    </source>
</evidence>
<name>A0A8J5VYF4_ZIZPA</name>
<proteinExistence type="predicted"/>
<dbReference type="EMBL" id="JAAALK010000285">
    <property type="protein sequence ID" value="KAG8064354.1"/>
    <property type="molecule type" value="Genomic_DNA"/>
</dbReference>
<dbReference type="InterPro" id="IPR001906">
    <property type="entry name" value="Terpene_synth_N"/>
</dbReference>
<dbReference type="Pfam" id="PF03936">
    <property type="entry name" value="Terpene_synth_C"/>
    <property type="match status" value="1"/>
</dbReference>
<gene>
    <name evidence="6" type="ORF">GUJ93_ZPchr0004g39048</name>
    <name evidence="7" type="ORF">GUJ93_ZPchr0004g39885</name>
</gene>
<dbReference type="GO" id="GO:0016102">
    <property type="term" value="P:diterpenoid biosynthetic process"/>
    <property type="evidence" value="ECO:0007669"/>
    <property type="project" value="InterPro"/>
</dbReference>
<dbReference type="CDD" id="cd00684">
    <property type="entry name" value="Terpene_cyclase_plant_C1"/>
    <property type="match status" value="1"/>
</dbReference>
<dbReference type="SFLD" id="SFLDG01019">
    <property type="entry name" value="Terpene_Cyclase_Like_1_C_Termi"/>
    <property type="match status" value="1"/>
</dbReference>
<dbReference type="SFLD" id="SFLDS00005">
    <property type="entry name" value="Isoprenoid_Synthase_Type_I"/>
    <property type="match status" value="1"/>
</dbReference>
<dbReference type="Pfam" id="PF01397">
    <property type="entry name" value="Terpene_synth"/>
    <property type="match status" value="1"/>
</dbReference>
<protein>
    <submittedName>
        <fullName evidence="7">Uncharacterized protein</fullName>
    </submittedName>
</protein>
<sequence length="541" mass="62340">MAVSNNTEEATTIEASVWGEFFINYEPKPLQRSEQWMVERANKLKEDVSTRLQTCNDLVERMHLVDAIQRLGIDHLFKKDICGILSVINGSEFPSSNLHDVATRFLLLREHGFWVSSDAFKKFRGSDGRFINDVTDDPRGLLSLYNAAHLLVHDEPELEEAIFFARHHLESMIRRGDLNPPLVDQVKRALHVPLTRTYKRVETLHCMLEYEQEEGHIAVLLDLAKMDFNLLQQVHLRELKAISEWSKDLYGHIELNYARDRAVENYATAYILFHEEGLGLTRLIFAKICALIVIMDDTYDSHATIEECRKLNEAIQRWDETAIPLLPDYLKKFYCKILNIFKESEDQLTVNEKYRVSYAKKEFQNLSTYYLQEAEWSHQDYKPSFKEQVELSTMSSTVPLLTVAGMLGSGEAVTNEAFQWAASHPSCVIACAKIMRFMNDIAAFKCRKSKGDVASSLECYIDEHQVTSKEAIAKFDSLIEDEWRTLNKARYECSSLLPAVQLVVNIAVAFAFFYDGRKDAYTFTIHFQEVIDNLFVKPIPI</sequence>
<dbReference type="OrthoDB" id="1877784at2759"/>
<evidence type="ECO:0000259" key="4">
    <source>
        <dbReference type="Pfam" id="PF01397"/>
    </source>
</evidence>
<organism evidence="7 8">
    <name type="scientific">Zizania palustris</name>
    <name type="common">Northern wild rice</name>
    <dbReference type="NCBI Taxonomy" id="103762"/>
    <lineage>
        <taxon>Eukaryota</taxon>
        <taxon>Viridiplantae</taxon>
        <taxon>Streptophyta</taxon>
        <taxon>Embryophyta</taxon>
        <taxon>Tracheophyta</taxon>
        <taxon>Spermatophyta</taxon>
        <taxon>Magnoliopsida</taxon>
        <taxon>Liliopsida</taxon>
        <taxon>Poales</taxon>
        <taxon>Poaceae</taxon>
        <taxon>BOP clade</taxon>
        <taxon>Oryzoideae</taxon>
        <taxon>Oryzeae</taxon>
        <taxon>Zizaniinae</taxon>
        <taxon>Zizania</taxon>
    </lineage>
</organism>
<comment type="cofactor">
    <cofactor evidence="2">
        <name>Mg(2+)</name>
        <dbReference type="ChEBI" id="CHEBI:18420"/>
    </cofactor>
</comment>
<reference evidence="7" key="2">
    <citation type="submission" date="2021-02" db="EMBL/GenBank/DDBJ databases">
        <authorList>
            <person name="Kimball J.A."/>
            <person name="Haas M.W."/>
            <person name="Macchietto M."/>
            <person name="Kono T."/>
            <person name="Duquette J."/>
            <person name="Shao M."/>
        </authorList>
    </citation>
    <scope>NUCLEOTIDE SEQUENCE</scope>
    <source>
        <tissue evidence="7">Fresh leaf tissue</tissue>
    </source>
</reference>
<reference evidence="7" key="1">
    <citation type="journal article" date="2021" name="bioRxiv">
        <title>Whole Genome Assembly and Annotation of Northern Wild Rice, Zizania palustris L., Supports a Whole Genome Duplication in the Zizania Genus.</title>
        <authorList>
            <person name="Haas M."/>
            <person name="Kono T."/>
            <person name="Macchietto M."/>
            <person name="Millas R."/>
            <person name="McGilp L."/>
            <person name="Shao M."/>
            <person name="Duquette J."/>
            <person name="Hirsch C.N."/>
            <person name="Kimball J."/>
        </authorList>
    </citation>
    <scope>NUCLEOTIDE SEQUENCE</scope>
    <source>
        <tissue evidence="7">Fresh leaf tissue</tissue>
    </source>
</reference>